<dbReference type="FunFam" id="3.40.710.10:FF:000005">
    <property type="entry name" value="Glutaminase"/>
    <property type="match status" value="1"/>
</dbReference>
<evidence type="ECO:0000256" key="6">
    <source>
        <dbReference type="ARBA" id="ARBA00070405"/>
    </source>
</evidence>
<evidence type="ECO:0000256" key="7">
    <source>
        <dbReference type="HAMAP-Rule" id="MF_00313"/>
    </source>
</evidence>
<feature type="binding site" evidence="7">
    <location>
        <position position="64"/>
    </location>
    <ligand>
        <name>substrate</name>
    </ligand>
</feature>
<evidence type="ECO:0000256" key="3">
    <source>
        <dbReference type="ARBA" id="ARBA00012918"/>
    </source>
</evidence>
<dbReference type="NCBIfam" id="TIGR03814">
    <property type="entry name" value="Gln_ase"/>
    <property type="match status" value="1"/>
</dbReference>
<keyword evidence="11" id="KW-1185">Reference proteome</keyword>
<dbReference type="GO" id="GO:0004359">
    <property type="term" value="F:glutaminase activity"/>
    <property type="evidence" value="ECO:0007669"/>
    <property type="project" value="UniProtKB-UniRule"/>
</dbReference>
<evidence type="ECO:0000256" key="5">
    <source>
        <dbReference type="ARBA" id="ARBA00049534"/>
    </source>
</evidence>
<dbReference type="SUPFAM" id="SSF56601">
    <property type="entry name" value="beta-lactamase/transpeptidase-like"/>
    <property type="match status" value="1"/>
</dbReference>
<feature type="binding site" evidence="7">
    <location>
        <position position="189"/>
    </location>
    <ligand>
        <name>substrate</name>
    </ligand>
</feature>
<feature type="domain" description="STAS" evidence="9">
    <location>
        <begin position="346"/>
        <end position="411"/>
    </location>
</feature>
<evidence type="ECO:0000256" key="1">
    <source>
        <dbReference type="ARBA" id="ARBA00011076"/>
    </source>
</evidence>
<feature type="binding site" evidence="7">
    <location>
        <position position="165"/>
    </location>
    <ligand>
        <name>substrate</name>
    </ligand>
</feature>
<comment type="similarity">
    <text evidence="1 7">Belongs to the glutaminase family.</text>
</comment>
<dbReference type="RefSeq" id="WP_074699600.1">
    <property type="nucleotide sequence ID" value="NZ_CP018863.1"/>
</dbReference>
<dbReference type="GO" id="GO:0006537">
    <property type="term" value="P:glutamate biosynthetic process"/>
    <property type="evidence" value="ECO:0007669"/>
    <property type="project" value="TreeGrafter"/>
</dbReference>
<dbReference type="SMART" id="SM00100">
    <property type="entry name" value="cNMP"/>
    <property type="match status" value="1"/>
</dbReference>
<dbReference type="InterPro" id="IPR036513">
    <property type="entry name" value="STAS_dom_sf"/>
</dbReference>
<dbReference type="Pfam" id="PF00027">
    <property type="entry name" value="cNMP_binding"/>
    <property type="match status" value="1"/>
</dbReference>
<dbReference type="InterPro" id="IPR012338">
    <property type="entry name" value="Beta-lactam/transpept-like"/>
</dbReference>
<dbReference type="KEGG" id="acry:AC20117_11630"/>
<dbReference type="Gene3D" id="3.30.750.24">
    <property type="entry name" value="STAS domain"/>
    <property type="match status" value="1"/>
</dbReference>
<dbReference type="PROSITE" id="PS50801">
    <property type="entry name" value="STAS"/>
    <property type="match status" value="1"/>
</dbReference>
<dbReference type="HAMAP" id="MF_00313">
    <property type="entry name" value="Glutaminase"/>
    <property type="match status" value="1"/>
</dbReference>
<dbReference type="CDD" id="cd00038">
    <property type="entry name" value="CAP_ED"/>
    <property type="match status" value="1"/>
</dbReference>
<evidence type="ECO:0000256" key="4">
    <source>
        <dbReference type="ARBA" id="ARBA00022801"/>
    </source>
</evidence>
<evidence type="ECO:0000313" key="11">
    <source>
        <dbReference type="Proteomes" id="UP000181917"/>
    </source>
</evidence>
<accession>A0A1H1AXX9</accession>
<evidence type="ECO:0000256" key="2">
    <source>
        <dbReference type="ARBA" id="ARBA00011881"/>
    </source>
</evidence>
<evidence type="ECO:0000313" key="10">
    <source>
        <dbReference type="EMBL" id="SDQ44547.1"/>
    </source>
</evidence>
<feature type="binding site" evidence="7">
    <location>
        <position position="114"/>
    </location>
    <ligand>
        <name>substrate</name>
    </ligand>
</feature>
<proteinExistence type="inferred from homology"/>
<dbReference type="Proteomes" id="UP000181917">
    <property type="component" value="Unassembled WGS sequence"/>
</dbReference>
<sequence>MDSPIQRYLTHIHEEIARIKDGEPASYIPALADVDPNNYGICLATVDGYVYEVGDTREEFTIQSISKPFTYGLALSDRGMAAVDEKIDVEPSGDAYNEISLAEGSGRPSNAMINAGALAATSLVKSAGPYSRSRRILNMFSDFAGRDLAVSERVYKSELAHGHRNKALAYLLRSFNIIETDPDPVVEDYFRQCSVLVNCRDLSIMAATLANSGTNPLTGEDLLEIGEVERVLSVMTTCGMYDDAGAWMSSVGMPAKSGVAGGILAVLPGQVGLAVYSPPLDAHGTSVRGIETCQRLSDDMELHFVRAGRTGKSAIRAGYDITDSPSGIRRTDEAADVLREHGHRAMVIELNGDLLFAGSESVVRELSALSDDVEHVILDLRRVDEVAAVALRMLADVREQLTAAARQLVLIDGEGTLAASFMEVDGEVPTLTTRSAAVEWSENQLIARYGGDLELPDAVRPSDSPALSSLSEDDAAALEQRMVPKTYDDGDVIRRVGQRFGGVFFIVSGKITTSVPGPNGTRVKLSTLSAGMTFGELALGSENRQETTVKAVGPVELMVLSADEILALEEDDARLALELWKALTRDAYIRVDQYLRETAVRIRD</sequence>
<dbReference type="Gene3D" id="2.60.120.10">
    <property type="entry name" value="Jelly Rolls"/>
    <property type="match status" value="1"/>
</dbReference>
<comment type="catalytic activity">
    <reaction evidence="5 7">
        <text>L-glutamine + H2O = L-glutamate + NH4(+)</text>
        <dbReference type="Rhea" id="RHEA:15889"/>
        <dbReference type="ChEBI" id="CHEBI:15377"/>
        <dbReference type="ChEBI" id="CHEBI:28938"/>
        <dbReference type="ChEBI" id="CHEBI:29985"/>
        <dbReference type="ChEBI" id="CHEBI:58359"/>
        <dbReference type="EC" id="3.5.1.2"/>
    </reaction>
</comment>
<dbReference type="STRING" id="37928.SAMN04489742_1141"/>
<dbReference type="InterPro" id="IPR000595">
    <property type="entry name" value="cNMP-bd_dom"/>
</dbReference>
<protein>
    <recommendedName>
        <fullName evidence="6 7">Glutaminase</fullName>
        <ecNumber evidence="3 7">3.5.1.2</ecNumber>
    </recommendedName>
</protein>
<feature type="binding site" evidence="7">
    <location>
        <position position="241"/>
    </location>
    <ligand>
        <name>substrate</name>
    </ligand>
</feature>
<dbReference type="SUPFAM" id="SSF52091">
    <property type="entry name" value="SpoIIaa-like"/>
    <property type="match status" value="1"/>
</dbReference>
<dbReference type="SUPFAM" id="SSF51206">
    <property type="entry name" value="cAMP-binding domain-like"/>
    <property type="match status" value="1"/>
</dbReference>
<name>A0A1H1AXX9_9MICC</name>
<reference evidence="10 11" key="1">
    <citation type="submission" date="2016-10" db="EMBL/GenBank/DDBJ databases">
        <authorList>
            <person name="de Groot N.N."/>
        </authorList>
    </citation>
    <scope>NUCLEOTIDE SEQUENCE [LARGE SCALE GENOMIC DNA]</scope>
    <source>
        <strain evidence="10 11">DSM 20117</strain>
    </source>
</reference>
<feature type="binding site" evidence="7">
    <location>
        <position position="259"/>
    </location>
    <ligand>
        <name>substrate</name>
    </ligand>
</feature>
<dbReference type="InterPro" id="IPR014710">
    <property type="entry name" value="RmlC-like_jellyroll"/>
</dbReference>
<organism evidence="10 11">
    <name type="scientific">Crystallibacter crystallopoietes</name>
    <dbReference type="NCBI Taxonomy" id="37928"/>
    <lineage>
        <taxon>Bacteria</taxon>
        <taxon>Bacillati</taxon>
        <taxon>Actinomycetota</taxon>
        <taxon>Actinomycetes</taxon>
        <taxon>Micrococcales</taxon>
        <taxon>Micrococcaceae</taxon>
        <taxon>Crystallibacter</taxon>
    </lineage>
</organism>
<keyword evidence="4 7" id="KW-0378">Hydrolase</keyword>
<dbReference type="Pfam" id="PF01740">
    <property type="entry name" value="STAS"/>
    <property type="match status" value="1"/>
</dbReference>
<dbReference type="PANTHER" id="PTHR12544:SF29">
    <property type="entry name" value="GLUTAMINASE"/>
    <property type="match status" value="1"/>
</dbReference>
<evidence type="ECO:0000259" key="9">
    <source>
        <dbReference type="PROSITE" id="PS50801"/>
    </source>
</evidence>
<dbReference type="AlphaFoldDB" id="A0A1H1AXX9"/>
<comment type="subunit">
    <text evidence="2 7">Homotetramer.</text>
</comment>
<dbReference type="PANTHER" id="PTHR12544">
    <property type="entry name" value="GLUTAMINASE"/>
    <property type="match status" value="1"/>
</dbReference>
<gene>
    <name evidence="7" type="primary">glsA</name>
    <name evidence="10" type="ORF">SAMN04489742_1141</name>
</gene>
<dbReference type="EMBL" id="FNKH01000002">
    <property type="protein sequence ID" value="SDQ44547.1"/>
    <property type="molecule type" value="Genomic_DNA"/>
</dbReference>
<dbReference type="InterPro" id="IPR002645">
    <property type="entry name" value="STAS_dom"/>
</dbReference>
<evidence type="ECO:0000259" key="8">
    <source>
        <dbReference type="PROSITE" id="PS50042"/>
    </source>
</evidence>
<dbReference type="OrthoDB" id="9788822at2"/>
<dbReference type="Gene3D" id="3.40.710.10">
    <property type="entry name" value="DD-peptidase/beta-lactamase superfamily"/>
    <property type="match status" value="1"/>
</dbReference>
<keyword evidence="7" id="KW-0007">Acetylation</keyword>
<dbReference type="GO" id="GO:0006543">
    <property type="term" value="P:L-glutamine catabolic process"/>
    <property type="evidence" value="ECO:0007669"/>
    <property type="project" value="TreeGrafter"/>
</dbReference>
<feature type="domain" description="Cyclic nucleotide-binding" evidence="8">
    <location>
        <begin position="466"/>
        <end position="561"/>
    </location>
</feature>
<dbReference type="Pfam" id="PF04960">
    <property type="entry name" value="Glutaminase"/>
    <property type="match status" value="1"/>
</dbReference>
<feature type="binding site" evidence="7">
    <location>
        <position position="158"/>
    </location>
    <ligand>
        <name>substrate</name>
    </ligand>
</feature>
<dbReference type="InterPro" id="IPR015868">
    <property type="entry name" value="Glutaminase"/>
</dbReference>
<dbReference type="InterPro" id="IPR018490">
    <property type="entry name" value="cNMP-bd_dom_sf"/>
</dbReference>
<dbReference type="EC" id="3.5.1.2" evidence="3 7"/>
<dbReference type="PROSITE" id="PS50042">
    <property type="entry name" value="CNMP_BINDING_3"/>
    <property type="match status" value="1"/>
</dbReference>